<accession>A0A6H5HFJ1</accession>
<evidence type="ECO:0000313" key="3">
    <source>
        <dbReference type="EMBL" id="CAB0014935.1"/>
    </source>
</evidence>
<feature type="compositionally biased region" description="Pro residues" evidence="2">
    <location>
        <begin position="49"/>
        <end position="59"/>
    </location>
</feature>
<feature type="region of interest" description="Disordered" evidence="2">
    <location>
        <begin position="118"/>
        <end position="142"/>
    </location>
</feature>
<dbReference type="EMBL" id="CADCXU010028250">
    <property type="protein sequence ID" value="CAB0014935.1"/>
    <property type="molecule type" value="Genomic_DNA"/>
</dbReference>
<organism evidence="3 4">
    <name type="scientific">Nesidiocoris tenuis</name>
    <dbReference type="NCBI Taxonomy" id="355587"/>
    <lineage>
        <taxon>Eukaryota</taxon>
        <taxon>Metazoa</taxon>
        <taxon>Ecdysozoa</taxon>
        <taxon>Arthropoda</taxon>
        <taxon>Hexapoda</taxon>
        <taxon>Insecta</taxon>
        <taxon>Pterygota</taxon>
        <taxon>Neoptera</taxon>
        <taxon>Paraneoptera</taxon>
        <taxon>Hemiptera</taxon>
        <taxon>Heteroptera</taxon>
        <taxon>Panheteroptera</taxon>
        <taxon>Cimicomorpha</taxon>
        <taxon>Miridae</taxon>
        <taxon>Dicyphina</taxon>
        <taxon>Nesidiocoris</taxon>
    </lineage>
</organism>
<feature type="region of interest" description="Disordered" evidence="2">
    <location>
        <begin position="40"/>
        <end position="59"/>
    </location>
</feature>
<sequence length="488" mass="55872">MGSPEFPQRVAFRIAWEGFTTHRGTDCVCMKFRTGGGSRVRTAHARAQEPPPAKKPPPCACRQLQPSLSMLHSSAEQNPHPPFSIASLNSPRETSWSEMMKYGLRAISNFRIKNGRNREKSGFKKSSNECRRSDGDGEENDINGVIHTVKSQNCFPTPRRNVNLSTISGESRSLFTPTLGGPHGFWPTPPRGLLGTVETCPPGQTEKASPSWSLHDEDRSSGWKELIKSKVEIANNLWLFLNLLNFIEHLLNFIEARLRPEKILSLLEFNMKLWKQQLDTQRTVDSARIQNLTKEVQETEEKYKRIFKAKEEFLDRQIASNVRSTAIFAGTQSSFDQHFLSVQPGFPQSGSGQRKKHQMTEVRLPDFLCSRSVSKYDAETCRTRVSYINKIQFLCRIATRDPPIVERNVAFYFYHWKSEAIGLKRYLYSSYANIGLNMVHNAGRCLALSVQFPCEKIERELEKNDFWRFATPANGRTSIWRTIERVYL</sequence>
<keyword evidence="4" id="KW-1185">Reference proteome</keyword>
<evidence type="ECO:0000256" key="2">
    <source>
        <dbReference type="SAM" id="MobiDB-lite"/>
    </source>
</evidence>
<reference evidence="3 4" key="1">
    <citation type="submission" date="2020-02" db="EMBL/GenBank/DDBJ databases">
        <authorList>
            <person name="Ferguson B K."/>
        </authorList>
    </citation>
    <scope>NUCLEOTIDE SEQUENCE [LARGE SCALE GENOMIC DNA]</scope>
</reference>
<name>A0A6H5HFJ1_9HEMI</name>
<feature type="compositionally biased region" description="Basic and acidic residues" evidence="2">
    <location>
        <begin position="118"/>
        <end position="135"/>
    </location>
</feature>
<dbReference type="Proteomes" id="UP000479000">
    <property type="component" value="Unassembled WGS sequence"/>
</dbReference>
<proteinExistence type="predicted"/>
<evidence type="ECO:0000313" key="4">
    <source>
        <dbReference type="Proteomes" id="UP000479000"/>
    </source>
</evidence>
<protein>
    <submittedName>
        <fullName evidence="3">Uncharacterized protein</fullName>
    </submittedName>
</protein>
<keyword evidence="1" id="KW-0175">Coiled coil</keyword>
<feature type="coiled-coil region" evidence="1">
    <location>
        <begin position="282"/>
        <end position="309"/>
    </location>
</feature>
<evidence type="ECO:0000256" key="1">
    <source>
        <dbReference type="SAM" id="Coils"/>
    </source>
</evidence>
<dbReference type="AlphaFoldDB" id="A0A6H5HFJ1"/>
<gene>
    <name evidence="3" type="ORF">NTEN_LOCUS19335</name>
</gene>